<dbReference type="SUPFAM" id="SSF57667">
    <property type="entry name" value="beta-beta-alpha zinc fingers"/>
    <property type="match status" value="1"/>
</dbReference>
<dbReference type="PROSITE" id="PS00028">
    <property type="entry name" value="ZINC_FINGER_C2H2_1"/>
    <property type="match status" value="2"/>
</dbReference>
<proteinExistence type="predicted"/>
<dbReference type="AlphaFoldDB" id="A0A0P4VVK1"/>
<feature type="region of interest" description="Disordered" evidence="2">
    <location>
        <begin position="187"/>
        <end position="213"/>
    </location>
</feature>
<dbReference type="InterPro" id="IPR013087">
    <property type="entry name" value="Znf_C2H2_type"/>
</dbReference>
<dbReference type="InterPro" id="IPR008598">
    <property type="entry name" value="Di19_Zn-bd"/>
</dbReference>
<organism evidence="4">
    <name type="scientific">Scylla olivacea</name>
    <name type="common">Orange mud crab</name>
    <name type="synonym">Cancer olivacea</name>
    <dbReference type="NCBI Taxonomy" id="85551"/>
    <lineage>
        <taxon>Eukaryota</taxon>
        <taxon>Metazoa</taxon>
        <taxon>Ecdysozoa</taxon>
        <taxon>Arthropoda</taxon>
        <taxon>Crustacea</taxon>
        <taxon>Multicrustacea</taxon>
        <taxon>Malacostraca</taxon>
        <taxon>Eumalacostraca</taxon>
        <taxon>Eucarida</taxon>
        <taxon>Decapoda</taxon>
        <taxon>Pleocyemata</taxon>
        <taxon>Brachyura</taxon>
        <taxon>Eubrachyura</taxon>
        <taxon>Portunoidea</taxon>
        <taxon>Portunidae</taxon>
        <taxon>Portuninae</taxon>
        <taxon>Scylla</taxon>
    </lineage>
</organism>
<sequence length="213" mass="22285">MVVLVVVVAMVEEEGRRVLMEGWCVAGAAAGQQRCPLCHKSLSRWTSLRRHIEDKHTQGGIHVCPICFHVYRTKNSLHNHLSVYHRGATGSRGRRGRYPSYTVLRPATAHQLAELKAAARRISMPPAAPDLPSPVPVSAPVSAPLPAPAPVPAPALAPALPEELGVAGHSTAGGFEALLQGDAEMAGGALLPSPCKSSTASPTGLASPQGVDE</sequence>
<evidence type="ECO:0000259" key="3">
    <source>
        <dbReference type="PROSITE" id="PS50157"/>
    </source>
</evidence>
<dbReference type="Pfam" id="PF05605">
    <property type="entry name" value="zf-Di19"/>
    <property type="match status" value="1"/>
</dbReference>
<name>A0A0P4VVK1_SCYOL</name>
<keyword evidence="1" id="KW-0863">Zinc-finger</keyword>
<feature type="compositionally biased region" description="Polar residues" evidence="2">
    <location>
        <begin position="195"/>
        <end position="206"/>
    </location>
</feature>
<keyword evidence="1" id="KW-0479">Metal-binding</keyword>
<accession>A0A0P4VVK1</accession>
<feature type="domain" description="C2H2-type" evidence="3">
    <location>
        <begin position="33"/>
        <end position="57"/>
    </location>
</feature>
<evidence type="ECO:0000313" key="4">
    <source>
        <dbReference type="EMBL" id="JAI56621.1"/>
    </source>
</evidence>
<keyword evidence="1" id="KW-0862">Zinc</keyword>
<dbReference type="InterPro" id="IPR036236">
    <property type="entry name" value="Znf_C2H2_sf"/>
</dbReference>
<reference evidence="4" key="1">
    <citation type="submission" date="2015-09" db="EMBL/GenBank/DDBJ databases">
        <title>Scylla olivacea transcriptome.</title>
        <authorList>
            <person name="Ikhwanuddin M."/>
        </authorList>
    </citation>
    <scope>NUCLEOTIDE SEQUENCE</scope>
</reference>
<dbReference type="GO" id="GO:0008270">
    <property type="term" value="F:zinc ion binding"/>
    <property type="evidence" value="ECO:0007669"/>
    <property type="project" value="UniProtKB-KW"/>
</dbReference>
<evidence type="ECO:0000256" key="2">
    <source>
        <dbReference type="SAM" id="MobiDB-lite"/>
    </source>
</evidence>
<dbReference type="PROSITE" id="PS50157">
    <property type="entry name" value="ZINC_FINGER_C2H2_2"/>
    <property type="match status" value="1"/>
</dbReference>
<protein>
    <recommendedName>
        <fullName evidence="3">C2H2-type domain-containing protein</fullName>
    </recommendedName>
</protein>
<dbReference type="EMBL" id="GDRN01150472">
    <property type="protein sequence ID" value="JAI56621.1"/>
    <property type="molecule type" value="Transcribed_RNA"/>
</dbReference>
<evidence type="ECO:0000256" key="1">
    <source>
        <dbReference type="PROSITE-ProRule" id="PRU00042"/>
    </source>
</evidence>
<dbReference type="Gene3D" id="3.30.160.60">
    <property type="entry name" value="Classic Zinc Finger"/>
    <property type="match status" value="1"/>
</dbReference>
<dbReference type="SMART" id="SM00355">
    <property type="entry name" value="ZnF_C2H2"/>
    <property type="match status" value="2"/>
</dbReference>